<organism evidence="2 3">
    <name type="scientific">Gemmata obscuriglobus</name>
    <dbReference type="NCBI Taxonomy" id="114"/>
    <lineage>
        <taxon>Bacteria</taxon>
        <taxon>Pseudomonadati</taxon>
        <taxon>Planctomycetota</taxon>
        <taxon>Planctomycetia</taxon>
        <taxon>Gemmatales</taxon>
        <taxon>Gemmataceae</taxon>
        <taxon>Gemmata</taxon>
    </lineage>
</organism>
<protein>
    <submittedName>
        <fullName evidence="2">TIGR02996 domain-containing protein</fullName>
    </submittedName>
</protein>
<dbReference type="AlphaFoldDB" id="A0A2Z3HCL5"/>
<name>A0A2Z3HCL5_9BACT</name>
<dbReference type="KEGG" id="gog:C1280_22160"/>
<dbReference type="EMBL" id="CP025958">
    <property type="protein sequence ID" value="AWM39424.1"/>
    <property type="molecule type" value="Genomic_DNA"/>
</dbReference>
<dbReference type="InterPro" id="IPR014338">
    <property type="entry name" value="CHP02996_rpt-companion-dom"/>
</dbReference>
<proteinExistence type="predicted"/>
<accession>A0A2Z3HCL5</accession>
<evidence type="ECO:0000256" key="1">
    <source>
        <dbReference type="SAM" id="MobiDB-lite"/>
    </source>
</evidence>
<dbReference type="NCBIfam" id="TIGR02996">
    <property type="entry name" value="rpt_mate_G_obs"/>
    <property type="match status" value="1"/>
</dbReference>
<sequence length="193" mass="21315">MNYTVRWLPLAEARLRWLWARAFLKESIAELADVVNRLLRDRPFDLGESRERADIRLWFHRPLCVAFFIDDAAKVVYVAAVKWVGNCSREGARVSTEAALLAAVTADPDDDTARLVYADYLEEKGGESDAALAQFIRPQIELARSPQRGESGGAAGVARHRQCWVECGRSNSSSSRFQVGPGLVKSSNGSCGS</sequence>
<evidence type="ECO:0000313" key="2">
    <source>
        <dbReference type="EMBL" id="AWM39424.1"/>
    </source>
</evidence>
<dbReference type="Proteomes" id="UP000245802">
    <property type="component" value="Chromosome"/>
</dbReference>
<reference evidence="2 3" key="1">
    <citation type="submission" date="2018-01" db="EMBL/GenBank/DDBJ databases">
        <title>G. obscuriglobus.</title>
        <authorList>
            <person name="Franke J."/>
            <person name="Blomberg W."/>
            <person name="Selmecki A."/>
        </authorList>
    </citation>
    <scope>NUCLEOTIDE SEQUENCE [LARGE SCALE GENOMIC DNA]</scope>
    <source>
        <strain evidence="2 3">DSM 5831</strain>
    </source>
</reference>
<feature type="region of interest" description="Disordered" evidence="1">
    <location>
        <begin position="169"/>
        <end position="193"/>
    </location>
</feature>
<dbReference type="RefSeq" id="WP_010034038.1">
    <property type="nucleotide sequence ID" value="NZ_CP025958.1"/>
</dbReference>
<gene>
    <name evidence="2" type="ORF">C1280_22160</name>
</gene>
<evidence type="ECO:0000313" key="3">
    <source>
        <dbReference type="Proteomes" id="UP000245802"/>
    </source>
</evidence>
<keyword evidence="3" id="KW-1185">Reference proteome</keyword>